<dbReference type="EMBL" id="AP027732">
    <property type="protein sequence ID" value="BDZ51680.1"/>
    <property type="molecule type" value="Genomic_DNA"/>
</dbReference>
<organism evidence="5 6">
    <name type="scientific">Frondihabitans sucicola</name>
    <dbReference type="NCBI Taxonomy" id="1268041"/>
    <lineage>
        <taxon>Bacteria</taxon>
        <taxon>Bacillati</taxon>
        <taxon>Actinomycetota</taxon>
        <taxon>Actinomycetes</taxon>
        <taxon>Micrococcales</taxon>
        <taxon>Microbacteriaceae</taxon>
        <taxon>Frondihabitans</taxon>
    </lineage>
</organism>
<evidence type="ECO:0000313" key="5">
    <source>
        <dbReference type="EMBL" id="BDZ51680.1"/>
    </source>
</evidence>
<dbReference type="Pfam" id="PF03816">
    <property type="entry name" value="LytR_cpsA_psr"/>
    <property type="match status" value="1"/>
</dbReference>
<sequence length="178" mass="18818">MRSAITGERRTASRQRRRRGRRFRAAGIALGVVVLLIGGIVGGGALLLHNIVGRNLTTLPAADVFPAEKGRPAPSTGAKNILLLGSDSRQKTADHDLESAGSQRADTMMLVHVAADRSHVSVMSVMRDLYVPVPGHGTAKINSSLAWGGTPWRSRPSKTSSAPGSITWQSSTSQGCQT</sequence>
<evidence type="ECO:0000313" key="6">
    <source>
        <dbReference type="Proteomes" id="UP001321486"/>
    </source>
</evidence>
<keyword evidence="3" id="KW-1133">Transmembrane helix</keyword>
<keyword evidence="3" id="KW-0472">Membrane</keyword>
<dbReference type="Gene3D" id="3.30.420.590">
    <property type="match status" value="1"/>
</dbReference>
<evidence type="ECO:0000256" key="2">
    <source>
        <dbReference type="SAM" id="MobiDB-lite"/>
    </source>
</evidence>
<feature type="compositionally biased region" description="Polar residues" evidence="2">
    <location>
        <begin position="157"/>
        <end position="178"/>
    </location>
</feature>
<reference evidence="6" key="1">
    <citation type="journal article" date="2019" name="Int. J. Syst. Evol. Microbiol.">
        <title>The Global Catalogue of Microorganisms (GCM) 10K type strain sequencing project: providing services to taxonomists for standard genome sequencing and annotation.</title>
        <authorList>
            <consortium name="The Broad Institute Genomics Platform"/>
            <consortium name="The Broad Institute Genome Sequencing Center for Infectious Disease"/>
            <person name="Wu L."/>
            <person name="Ma J."/>
        </authorList>
    </citation>
    <scope>NUCLEOTIDE SEQUENCE [LARGE SCALE GENOMIC DNA]</scope>
    <source>
        <strain evidence="6">NBRC 108728</strain>
    </source>
</reference>
<dbReference type="Proteomes" id="UP001321486">
    <property type="component" value="Chromosome"/>
</dbReference>
<evidence type="ECO:0000256" key="1">
    <source>
        <dbReference type="ARBA" id="ARBA00006068"/>
    </source>
</evidence>
<feature type="region of interest" description="Disordered" evidence="2">
    <location>
        <begin position="146"/>
        <end position="178"/>
    </location>
</feature>
<evidence type="ECO:0000259" key="4">
    <source>
        <dbReference type="Pfam" id="PF03816"/>
    </source>
</evidence>
<dbReference type="InterPro" id="IPR004474">
    <property type="entry name" value="LytR_CpsA_psr"/>
</dbReference>
<protein>
    <recommendedName>
        <fullName evidence="4">Cell envelope-related transcriptional attenuator domain-containing protein</fullName>
    </recommendedName>
</protein>
<comment type="similarity">
    <text evidence="1">Belongs to the LytR/CpsA/Psr (LCP) family.</text>
</comment>
<feature type="domain" description="Cell envelope-related transcriptional attenuator" evidence="4">
    <location>
        <begin position="104"/>
        <end position="150"/>
    </location>
</feature>
<accession>A0ABN6Y6R9</accession>
<dbReference type="InterPro" id="IPR050922">
    <property type="entry name" value="LytR/CpsA/Psr_CW_biosynth"/>
</dbReference>
<name>A0ABN6Y6R9_9MICO</name>
<dbReference type="PANTHER" id="PTHR33392:SF6">
    <property type="entry name" value="POLYISOPRENYL-TEICHOIC ACID--PEPTIDOGLYCAN TEICHOIC ACID TRANSFERASE TAGU"/>
    <property type="match status" value="1"/>
</dbReference>
<dbReference type="PANTHER" id="PTHR33392">
    <property type="entry name" value="POLYISOPRENYL-TEICHOIC ACID--PEPTIDOGLYCAN TEICHOIC ACID TRANSFERASE TAGU"/>
    <property type="match status" value="1"/>
</dbReference>
<keyword evidence="3" id="KW-0812">Transmembrane</keyword>
<proteinExistence type="inferred from homology"/>
<gene>
    <name evidence="5" type="ORF">GCM10025867_39210</name>
</gene>
<feature type="transmembrane region" description="Helical" evidence="3">
    <location>
        <begin position="23"/>
        <end position="48"/>
    </location>
</feature>
<keyword evidence="6" id="KW-1185">Reference proteome</keyword>
<evidence type="ECO:0000256" key="3">
    <source>
        <dbReference type="SAM" id="Phobius"/>
    </source>
</evidence>